<reference evidence="3" key="1">
    <citation type="submission" date="2016-10" db="EMBL/GenBank/DDBJ databases">
        <authorList>
            <person name="Varghese N."/>
            <person name="Submissions S."/>
        </authorList>
    </citation>
    <scope>NUCLEOTIDE SEQUENCE [LARGE SCALE GENOMIC DNA]</scope>
    <source>
        <strain evidence="3">DSM 25730</strain>
    </source>
</reference>
<sequence>MKNLVYLLVLVFSGTIMAQEKPSEVKEEVEVKTIKYKDSDNTTESKVKVITRETSNVKLQGADADKVNQDRVLTGKKVEKMIMVDDDADPEYDFLTKETFYISGDKNYKFTPNKKGFDIAFNNNTNQFVKTGNAWKSSTNGHYIVSGENKNGIGYFDSEGNFVVEYYDYNLKDIMKIKYNKAVSSSK</sequence>
<evidence type="ECO:0000256" key="1">
    <source>
        <dbReference type="SAM" id="SignalP"/>
    </source>
</evidence>
<feature type="chain" id="PRO_5011778548" evidence="1">
    <location>
        <begin position="19"/>
        <end position="187"/>
    </location>
</feature>
<name>A0A1I1PR77_9FLAO</name>
<dbReference type="EMBL" id="FOMI01000003">
    <property type="protein sequence ID" value="SFD08500.1"/>
    <property type="molecule type" value="Genomic_DNA"/>
</dbReference>
<dbReference type="OrthoDB" id="1144137at2"/>
<keyword evidence="1" id="KW-0732">Signal</keyword>
<dbReference type="STRING" id="870482.SAMN04487987_103450"/>
<feature type="signal peptide" evidence="1">
    <location>
        <begin position="1"/>
        <end position="18"/>
    </location>
</feature>
<proteinExistence type="predicted"/>
<evidence type="ECO:0000313" key="2">
    <source>
        <dbReference type="EMBL" id="SFD08500.1"/>
    </source>
</evidence>
<evidence type="ECO:0000313" key="3">
    <source>
        <dbReference type="Proteomes" id="UP000199439"/>
    </source>
</evidence>
<organism evidence="2 3">
    <name type="scientific">Algibacter pectinivorans</name>
    <dbReference type="NCBI Taxonomy" id="870482"/>
    <lineage>
        <taxon>Bacteria</taxon>
        <taxon>Pseudomonadati</taxon>
        <taxon>Bacteroidota</taxon>
        <taxon>Flavobacteriia</taxon>
        <taxon>Flavobacteriales</taxon>
        <taxon>Flavobacteriaceae</taxon>
        <taxon>Algibacter</taxon>
    </lineage>
</organism>
<protein>
    <submittedName>
        <fullName evidence="2">Uncharacterized protein</fullName>
    </submittedName>
</protein>
<accession>A0A1I1PR77</accession>
<dbReference type="Proteomes" id="UP000199439">
    <property type="component" value="Unassembled WGS sequence"/>
</dbReference>
<dbReference type="RefSeq" id="WP_092850881.1">
    <property type="nucleotide sequence ID" value="NZ_FOMI01000003.1"/>
</dbReference>
<dbReference type="AlphaFoldDB" id="A0A1I1PR77"/>
<gene>
    <name evidence="2" type="ORF">SAMN04487987_103450</name>
</gene>
<keyword evidence="3" id="KW-1185">Reference proteome</keyword>